<keyword evidence="4 8" id="KW-0560">Oxidoreductase</keyword>
<dbReference type="SUPFAM" id="SSF48264">
    <property type="entry name" value="Cytochrome P450"/>
    <property type="match status" value="1"/>
</dbReference>
<name>A0A1G8SE25_9RHOB</name>
<dbReference type="PANTHER" id="PTHR46696:SF1">
    <property type="entry name" value="CYTOCHROME P450 YJIB-RELATED"/>
    <property type="match status" value="1"/>
</dbReference>
<keyword evidence="3 8" id="KW-0479">Metal-binding</keyword>
<dbReference type="OrthoDB" id="9792185at2"/>
<comment type="similarity">
    <text evidence="1 8">Belongs to the cytochrome P450 family.</text>
</comment>
<evidence type="ECO:0000256" key="1">
    <source>
        <dbReference type="ARBA" id="ARBA00010617"/>
    </source>
</evidence>
<evidence type="ECO:0000256" key="5">
    <source>
        <dbReference type="ARBA" id="ARBA00023004"/>
    </source>
</evidence>
<dbReference type="GO" id="GO:0016705">
    <property type="term" value="F:oxidoreductase activity, acting on paired donors, with incorporation or reduction of molecular oxygen"/>
    <property type="evidence" value="ECO:0007669"/>
    <property type="project" value="InterPro"/>
</dbReference>
<evidence type="ECO:0000256" key="6">
    <source>
        <dbReference type="ARBA" id="ARBA00023033"/>
    </source>
</evidence>
<evidence type="ECO:0000256" key="2">
    <source>
        <dbReference type="ARBA" id="ARBA00022617"/>
    </source>
</evidence>
<dbReference type="GO" id="GO:0020037">
    <property type="term" value="F:heme binding"/>
    <property type="evidence" value="ECO:0007669"/>
    <property type="project" value="InterPro"/>
</dbReference>
<evidence type="ECO:0000256" key="7">
    <source>
        <dbReference type="ARBA" id="ARBA00043906"/>
    </source>
</evidence>
<dbReference type="InterPro" id="IPR036396">
    <property type="entry name" value="Cyt_P450_sf"/>
</dbReference>
<comment type="function">
    <text evidence="7">Cytochromes P450 are a group of heme-thiolate monooxygenases. They oxidize a variety of structurally unrelated compounds, including steroids, fatty acids, and xenobiotics.</text>
</comment>
<gene>
    <name evidence="9" type="ORF">SAMN05421850_11145</name>
</gene>
<dbReference type="EMBL" id="FNEB01000011">
    <property type="protein sequence ID" value="SDJ27441.1"/>
    <property type="molecule type" value="Genomic_DNA"/>
</dbReference>
<keyword evidence="2 8" id="KW-0349">Heme</keyword>
<keyword evidence="6 8" id="KW-0503">Monooxygenase</keyword>
<keyword evidence="5 8" id="KW-0408">Iron</keyword>
<protein>
    <submittedName>
        <fullName evidence="9">Cytochrome P450</fullName>
    </submittedName>
</protein>
<dbReference type="InterPro" id="IPR002397">
    <property type="entry name" value="Cyt_P450_B"/>
</dbReference>
<dbReference type="GO" id="GO:0004497">
    <property type="term" value="F:monooxygenase activity"/>
    <property type="evidence" value="ECO:0007669"/>
    <property type="project" value="UniProtKB-KW"/>
</dbReference>
<dbReference type="RefSeq" id="WP_090030191.1">
    <property type="nucleotide sequence ID" value="NZ_FNEB01000011.1"/>
</dbReference>
<evidence type="ECO:0000313" key="9">
    <source>
        <dbReference type="EMBL" id="SDJ27441.1"/>
    </source>
</evidence>
<dbReference type="STRING" id="490829.SAMN05421850_11145"/>
<reference evidence="9 10" key="1">
    <citation type="submission" date="2016-10" db="EMBL/GenBank/DDBJ databases">
        <authorList>
            <person name="de Groot N.N."/>
        </authorList>
    </citation>
    <scope>NUCLEOTIDE SEQUENCE [LARGE SCALE GENOMIC DNA]</scope>
    <source>
        <strain evidence="9 10">DSM 28010</strain>
    </source>
</reference>
<accession>A0A1G8SE25</accession>
<evidence type="ECO:0000313" key="10">
    <source>
        <dbReference type="Proteomes" id="UP000199340"/>
    </source>
</evidence>
<dbReference type="PROSITE" id="PS00086">
    <property type="entry name" value="CYTOCHROME_P450"/>
    <property type="match status" value="1"/>
</dbReference>
<dbReference type="Pfam" id="PF00067">
    <property type="entry name" value="p450"/>
    <property type="match status" value="1"/>
</dbReference>
<evidence type="ECO:0000256" key="4">
    <source>
        <dbReference type="ARBA" id="ARBA00023002"/>
    </source>
</evidence>
<evidence type="ECO:0000256" key="8">
    <source>
        <dbReference type="RuleBase" id="RU000461"/>
    </source>
</evidence>
<dbReference type="InterPro" id="IPR001128">
    <property type="entry name" value="Cyt_P450"/>
</dbReference>
<evidence type="ECO:0000256" key="3">
    <source>
        <dbReference type="ARBA" id="ARBA00022723"/>
    </source>
</evidence>
<keyword evidence="10" id="KW-1185">Reference proteome</keyword>
<dbReference type="FunFam" id="1.10.630.10:FF:000018">
    <property type="entry name" value="Cytochrome P450 monooxygenase"/>
    <property type="match status" value="1"/>
</dbReference>
<dbReference type="PRINTS" id="PR00359">
    <property type="entry name" value="BP450"/>
</dbReference>
<organism evidence="9 10">
    <name type="scientific">Lutimaribacter saemankumensis</name>
    <dbReference type="NCBI Taxonomy" id="490829"/>
    <lineage>
        <taxon>Bacteria</taxon>
        <taxon>Pseudomonadati</taxon>
        <taxon>Pseudomonadota</taxon>
        <taxon>Alphaproteobacteria</taxon>
        <taxon>Rhodobacterales</taxon>
        <taxon>Roseobacteraceae</taxon>
        <taxon>Lutimaribacter</taxon>
    </lineage>
</organism>
<dbReference type="GO" id="GO:0005506">
    <property type="term" value="F:iron ion binding"/>
    <property type="evidence" value="ECO:0007669"/>
    <property type="project" value="InterPro"/>
</dbReference>
<dbReference type="CDD" id="cd20625">
    <property type="entry name" value="CYP164-like"/>
    <property type="match status" value="1"/>
</dbReference>
<dbReference type="AlphaFoldDB" id="A0A1G8SE25"/>
<dbReference type="InterPro" id="IPR017972">
    <property type="entry name" value="Cyt_P450_CS"/>
</dbReference>
<dbReference type="Proteomes" id="UP000199340">
    <property type="component" value="Unassembled WGS sequence"/>
</dbReference>
<dbReference type="PRINTS" id="PR00385">
    <property type="entry name" value="P450"/>
</dbReference>
<proteinExistence type="inferred from homology"/>
<dbReference type="PANTHER" id="PTHR46696">
    <property type="entry name" value="P450, PUTATIVE (EUROFUNG)-RELATED"/>
    <property type="match status" value="1"/>
</dbReference>
<sequence>MTAAHTAEDIIYDPSDPAVMADPFPVYARLREHDPVHWSPSLKSWIITRYTDVRDLLLSDDLSVKRLTQFYNALPPADAELLKDIIHYLNLWLAFRDPPDHTRVRRIMRHAFTAKAIEDMRPQIIEITDMLLDRLETKGKNDVDLIREYALQLPAFVIMDLLDVPRDMLDDFKEWSDDMAVFIGGARNSGDKYERAARGCQKMSSYFAQLIKERTENPKPGFLMDLINARDEGDKLSEDELIATCILVLFAGHETTTNLIGNATLLLLRHPDQLAKLKADPALIDSTIEEVLRFDGPTNALVRVAAQDHDLHGRQIREGERVFVMVNSANRDPRMFDDADRFDITRQQNRHLTFGQGIHLCLGAKLAREEGRIAVERLFARFPDLALDPSAPPEWLDAMVPRGTRRLPVLLRG</sequence>
<dbReference type="Gene3D" id="1.10.630.10">
    <property type="entry name" value="Cytochrome P450"/>
    <property type="match status" value="1"/>
</dbReference>